<dbReference type="InterPro" id="IPR006748">
    <property type="entry name" value="NH2Glyco/OHUrea_AB-resist_kin"/>
</dbReference>
<evidence type="ECO:0000313" key="1">
    <source>
        <dbReference type="EMBL" id="RRJ62936.1"/>
    </source>
</evidence>
<dbReference type="OrthoDB" id="179394at2"/>
<sequence>MRQLLPCGYEGRGAIHVLDADDEWGVALLEGADPGTPLSSIEDDARATGLFCEVFPHLHLPAPTGSRYPSMREHFAAIERYRERFEDVNIAATLPNNWVENADECLSYLITTTSENLLLYYTYVGDFQ</sequence>
<dbReference type="Proteomes" id="UP000267017">
    <property type="component" value="Unassembled WGS sequence"/>
</dbReference>
<name>A0A3P3TZ12_9BACL</name>
<dbReference type="EMBL" id="RRCN01000001">
    <property type="protein sequence ID" value="RRJ62936.1"/>
    <property type="molecule type" value="Genomic_DNA"/>
</dbReference>
<reference evidence="1 2" key="1">
    <citation type="submission" date="2018-11" db="EMBL/GenBank/DDBJ databases">
        <title>Genome sequencing of Paenibacillus sp. KCOM 3021 (= ChDC PVNT-B20).</title>
        <authorList>
            <person name="Kook J.-K."/>
            <person name="Park S.-N."/>
            <person name="Lim Y.K."/>
        </authorList>
    </citation>
    <scope>NUCLEOTIDE SEQUENCE [LARGE SCALE GENOMIC DNA]</scope>
    <source>
        <strain evidence="1 2">KCOM 3021</strain>
    </source>
</reference>
<dbReference type="AlphaFoldDB" id="A0A3P3TZ12"/>
<dbReference type="RefSeq" id="WP_128630815.1">
    <property type="nucleotide sequence ID" value="NZ_RRCN01000001.1"/>
</dbReference>
<accession>A0A3P3TZ12</accession>
<evidence type="ECO:0000313" key="2">
    <source>
        <dbReference type="Proteomes" id="UP000267017"/>
    </source>
</evidence>
<dbReference type="GO" id="GO:0016773">
    <property type="term" value="F:phosphotransferase activity, alcohol group as acceptor"/>
    <property type="evidence" value="ECO:0007669"/>
    <property type="project" value="InterPro"/>
</dbReference>
<gene>
    <name evidence="1" type="ORF">EHV15_08365</name>
</gene>
<proteinExistence type="predicted"/>
<organism evidence="1 2">
    <name type="scientific">Paenibacillus oralis</name>
    <dbReference type="NCBI Taxonomy" id="2490856"/>
    <lineage>
        <taxon>Bacteria</taxon>
        <taxon>Bacillati</taxon>
        <taxon>Bacillota</taxon>
        <taxon>Bacilli</taxon>
        <taxon>Bacillales</taxon>
        <taxon>Paenibacillaceae</taxon>
        <taxon>Paenibacillus</taxon>
    </lineage>
</organism>
<keyword evidence="2" id="KW-1185">Reference proteome</keyword>
<protein>
    <submittedName>
        <fullName evidence="1">Uncharacterized protein</fullName>
    </submittedName>
</protein>
<comment type="caution">
    <text evidence="1">The sequence shown here is derived from an EMBL/GenBank/DDBJ whole genome shotgun (WGS) entry which is preliminary data.</text>
</comment>
<dbReference type="Pfam" id="PF04655">
    <property type="entry name" value="APH_6_hur"/>
    <property type="match status" value="1"/>
</dbReference>
<dbReference type="GO" id="GO:0019748">
    <property type="term" value="P:secondary metabolic process"/>
    <property type="evidence" value="ECO:0007669"/>
    <property type="project" value="InterPro"/>
</dbReference>